<evidence type="ECO:0000256" key="2">
    <source>
        <dbReference type="ARBA" id="ARBA00022472"/>
    </source>
</evidence>
<dbReference type="Gene3D" id="3.40.50.2020">
    <property type="match status" value="1"/>
</dbReference>
<dbReference type="GO" id="GO:0003723">
    <property type="term" value="F:RNA binding"/>
    <property type="evidence" value="ECO:0007669"/>
    <property type="project" value="UniProtKB-UniRule"/>
</dbReference>
<dbReference type="PANTHER" id="PTHR11608">
    <property type="entry name" value="BIFUNCTIONAL PROTEIN PYRR"/>
    <property type="match status" value="1"/>
</dbReference>
<dbReference type="Pfam" id="PF00156">
    <property type="entry name" value="Pribosyltran"/>
    <property type="match status" value="1"/>
</dbReference>
<gene>
    <name evidence="5" type="primary">pyrR</name>
    <name evidence="7" type="ORF">FC24_GL001037</name>
</gene>
<evidence type="ECO:0000256" key="5">
    <source>
        <dbReference type="HAMAP-Rule" id="MF_01219"/>
    </source>
</evidence>
<dbReference type="SUPFAM" id="SSF53271">
    <property type="entry name" value="PRTase-like"/>
    <property type="match status" value="1"/>
</dbReference>
<evidence type="ECO:0000256" key="4">
    <source>
        <dbReference type="ARBA" id="ARBA00023163"/>
    </source>
</evidence>
<evidence type="ECO:0000256" key="3">
    <source>
        <dbReference type="ARBA" id="ARBA00023015"/>
    </source>
</evidence>
<dbReference type="FunFam" id="3.40.50.2020:FF:000020">
    <property type="entry name" value="Bifunctional protein PyrR"/>
    <property type="match status" value="1"/>
</dbReference>
<dbReference type="InterPro" id="IPR023050">
    <property type="entry name" value="PyrR"/>
</dbReference>
<keyword evidence="5 7" id="KW-0328">Glycosyltransferase</keyword>
<keyword evidence="8" id="KW-1185">Reference proteome</keyword>
<dbReference type="STRING" id="1423796.FC24_GL001037"/>
<dbReference type="NCBIfam" id="NF003548">
    <property type="entry name" value="PRK05205.1-4"/>
    <property type="match status" value="1"/>
</dbReference>
<evidence type="ECO:0000313" key="8">
    <source>
        <dbReference type="Proteomes" id="UP000051638"/>
    </source>
</evidence>
<name>A0A0R2D619_9LACO</name>
<comment type="caution">
    <text evidence="7">The sequence shown here is derived from an EMBL/GenBank/DDBJ whole genome shotgun (WGS) entry which is preliminary data.</text>
</comment>
<keyword evidence="5 7" id="KW-0808">Transferase</keyword>
<feature type="domain" description="Phosphoribosyltransferase" evidence="6">
    <location>
        <begin position="19"/>
        <end position="166"/>
    </location>
</feature>
<comment type="subunit">
    <text evidence="5">Homodimer and homohexamer; in equilibrium.</text>
</comment>
<dbReference type="CDD" id="cd06223">
    <property type="entry name" value="PRTases_typeI"/>
    <property type="match status" value="1"/>
</dbReference>
<dbReference type="Proteomes" id="UP000051638">
    <property type="component" value="Unassembled WGS sequence"/>
</dbReference>
<comment type="similarity">
    <text evidence="1 5">Belongs to the purine/pyrimidine phosphoribosyltransferase family. PyrR subfamily.</text>
</comment>
<dbReference type="InterPro" id="IPR029057">
    <property type="entry name" value="PRTase-like"/>
</dbReference>
<evidence type="ECO:0000256" key="1">
    <source>
        <dbReference type="ARBA" id="ARBA00005565"/>
    </source>
</evidence>
<dbReference type="PATRIC" id="fig|1423796.3.peg.1061"/>
<organism evidence="7 8">
    <name type="scientific">Loigolactobacillus rennini DSM 20253</name>
    <dbReference type="NCBI Taxonomy" id="1423796"/>
    <lineage>
        <taxon>Bacteria</taxon>
        <taxon>Bacillati</taxon>
        <taxon>Bacillota</taxon>
        <taxon>Bacilli</taxon>
        <taxon>Lactobacillales</taxon>
        <taxon>Lactobacillaceae</taxon>
        <taxon>Loigolactobacillus</taxon>
    </lineage>
</organism>
<dbReference type="NCBIfam" id="NF003549">
    <property type="entry name" value="PRK05205.1-5"/>
    <property type="match status" value="1"/>
</dbReference>
<comment type="function">
    <text evidence="5">Regulates transcriptional attenuation of the pyrimidine nucleotide (pyr) operon by binding in a uridine-dependent manner to specific sites on pyr mRNA. This disrupts an antiterminator hairpin in the RNA and favors formation of a downstream transcription terminator, leading to a reduced expression of downstream genes.</text>
</comment>
<dbReference type="InterPro" id="IPR050137">
    <property type="entry name" value="PyrR_bifunctional"/>
</dbReference>
<keyword evidence="2 5" id="KW-0806">Transcription termination</keyword>
<comment type="function">
    <text evidence="5">Also displays a weak uracil phosphoribosyltransferase activity which is not physiologically significant.</text>
</comment>
<reference evidence="7 8" key="1">
    <citation type="journal article" date="2015" name="Genome Announc.">
        <title>Expanding the biotechnology potential of lactobacilli through comparative genomics of 213 strains and associated genera.</title>
        <authorList>
            <person name="Sun Z."/>
            <person name="Harris H.M."/>
            <person name="McCann A."/>
            <person name="Guo C."/>
            <person name="Argimon S."/>
            <person name="Zhang W."/>
            <person name="Yang X."/>
            <person name="Jeffery I.B."/>
            <person name="Cooney J.C."/>
            <person name="Kagawa T.F."/>
            <person name="Liu W."/>
            <person name="Song Y."/>
            <person name="Salvetti E."/>
            <person name="Wrobel A."/>
            <person name="Rasinkangas P."/>
            <person name="Parkhill J."/>
            <person name="Rea M.C."/>
            <person name="O'Sullivan O."/>
            <person name="Ritari J."/>
            <person name="Douillard F.P."/>
            <person name="Paul Ross R."/>
            <person name="Yang R."/>
            <person name="Briner A.E."/>
            <person name="Felis G.E."/>
            <person name="de Vos W.M."/>
            <person name="Barrangou R."/>
            <person name="Klaenhammer T.R."/>
            <person name="Caufield P.W."/>
            <person name="Cui Y."/>
            <person name="Zhang H."/>
            <person name="O'Toole P.W."/>
        </authorList>
    </citation>
    <scope>NUCLEOTIDE SEQUENCE [LARGE SCALE GENOMIC DNA]</scope>
    <source>
        <strain evidence="7 8">DSM 20253</strain>
    </source>
</reference>
<dbReference type="InterPro" id="IPR000836">
    <property type="entry name" value="PRTase_dom"/>
</dbReference>
<comment type="catalytic activity">
    <reaction evidence="5">
        <text>UMP + diphosphate = 5-phospho-alpha-D-ribose 1-diphosphate + uracil</text>
        <dbReference type="Rhea" id="RHEA:13017"/>
        <dbReference type="ChEBI" id="CHEBI:17568"/>
        <dbReference type="ChEBI" id="CHEBI:33019"/>
        <dbReference type="ChEBI" id="CHEBI:57865"/>
        <dbReference type="ChEBI" id="CHEBI:58017"/>
        <dbReference type="EC" id="2.4.2.9"/>
    </reaction>
</comment>
<evidence type="ECO:0000313" key="7">
    <source>
        <dbReference type="EMBL" id="KRM98698.1"/>
    </source>
</evidence>
<dbReference type="GO" id="GO:0004845">
    <property type="term" value="F:uracil phosphoribosyltransferase activity"/>
    <property type="evidence" value="ECO:0007669"/>
    <property type="project" value="UniProtKB-UniRule"/>
</dbReference>
<protein>
    <recommendedName>
        <fullName evidence="5">Bifunctional protein PyrR</fullName>
    </recommendedName>
    <domain>
        <recommendedName>
            <fullName evidence="5">Pyrimidine operon regulatory protein</fullName>
        </recommendedName>
    </domain>
    <domain>
        <recommendedName>
            <fullName evidence="5">Uracil phosphoribosyltransferase</fullName>
            <shortName evidence="5">UPRTase</shortName>
            <ecNumber evidence="5">2.4.2.9</ecNumber>
        </recommendedName>
    </domain>
</protein>
<sequence length="193" mass="21851">MPHGQKDFLLERGSKLEKEVVDGVTMKRALTRITYEIIERNKGLDDIVLVGIKTRGIYLAQRIAKRMQQLEDLTIPVGELDITLYRDDIHRKNQEHPTVNGAKIPVPIEGKHVILVDDVLFTGRTVRAALDALLEAGRAKKISLAILVDRGHRELPIRADFVGKNIPTSLREQIKVAVEEIDHRDGIFIQKED</sequence>
<feature type="short sequence motif" description="PRPP-binding" evidence="5">
    <location>
        <begin position="113"/>
        <end position="125"/>
    </location>
</feature>
<keyword evidence="3 5" id="KW-0805">Transcription regulation</keyword>
<dbReference type="GO" id="GO:0006353">
    <property type="term" value="P:DNA-templated transcription termination"/>
    <property type="evidence" value="ECO:0007669"/>
    <property type="project" value="UniProtKB-UniRule"/>
</dbReference>
<dbReference type="HAMAP" id="MF_01219">
    <property type="entry name" value="PyrR"/>
    <property type="match status" value="1"/>
</dbReference>
<accession>A0A0R2D619</accession>
<dbReference type="EMBL" id="AYYI01000027">
    <property type="protein sequence ID" value="KRM98698.1"/>
    <property type="molecule type" value="Genomic_DNA"/>
</dbReference>
<dbReference type="PANTHER" id="PTHR11608:SF0">
    <property type="entry name" value="BIFUNCTIONAL PROTEIN PYRR"/>
    <property type="match status" value="1"/>
</dbReference>
<dbReference type="AlphaFoldDB" id="A0A0R2D619"/>
<keyword evidence="5" id="KW-0694">RNA-binding</keyword>
<keyword evidence="4 5" id="KW-0804">Transcription</keyword>
<proteinExistence type="inferred from homology"/>
<dbReference type="EC" id="2.4.2.9" evidence="5"/>
<evidence type="ECO:0000259" key="6">
    <source>
        <dbReference type="Pfam" id="PF00156"/>
    </source>
</evidence>